<dbReference type="InterPro" id="IPR028012">
    <property type="entry name" value="Rua1_C"/>
</dbReference>
<reference evidence="3 4" key="1">
    <citation type="journal article" date="2009" name="Nat. Biotechnol.">
        <title>Genome sequence of the recombinant protein production host Pichia pastoris.</title>
        <authorList>
            <person name="De Schutter K."/>
            <person name="Lin Y.C."/>
            <person name="Tiels P."/>
            <person name="Van Hecke A."/>
            <person name="Glinka S."/>
            <person name="Weber-Lehmann J."/>
            <person name="Rouze P."/>
            <person name="Van de Peer Y."/>
            <person name="Callewaert N."/>
        </authorList>
    </citation>
    <scope>NUCLEOTIDE SEQUENCE [LARGE SCALE GENOMIC DNA]</scope>
    <source>
        <strain evidence="4">GS115 / ATCC 20864</strain>
    </source>
</reference>
<feature type="domain" description="Transcription regulator Rua1 C-terminal" evidence="2">
    <location>
        <begin position="430"/>
        <end position="573"/>
    </location>
</feature>
<dbReference type="KEGG" id="ppa:PAS_chr1-3_0201"/>
<dbReference type="EMBL" id="FN392319">
    <property type="protein sequence ID" value="CAY67264.1"/>
    <property type="molecule type" value="Genomic_DNA"/>
</dbReference>
<accession>C4QVJ1</accession>
<organism evidence="3 4">
    <name type="scientific">Komagataella phaffii (strain GS115 / ATCC 20864)</name>
    <name type="common">Yeast</name>
    <name type="synonym">Pichia pastoris</name>
    <dbReference type="NCBI Taxonomy" id="644223"/>
    <lineage>
        <taxon>Eukaryota</taxon>
        <taxon>Fungi</taxon>
        <taxon>Dikarya</taxon>
        <taxon>Ascomycota</taxon>
        <taxon>Saccharomycotina</taxon>
        <taxon>Pichiomycetes</taxon>
        <taxon>Pichiales</taxon>
        <taxon>Pichiaceae</taxon>
        <taxon>Komagataella</taxon>
    </lineage>
</organism>
<evidence type="ECO:0000313" key="4">
    <source>
        <dbReference type="Proteomes" id="UP000000314"/>
    </source>
</evidence>
<evidence type="ECO:0000256" key="1">
    <source>
        <dbReference type="SAM" id="MobiDB-lite"/>
    </source>
</evidence>
<dbReference type="OrthoDB" id="4096316at2759"/>
<protein>
    <recommendedName>
        <fullName evidence="2">Transcription regulator Rua1 C-terminal domain-containing protein</fullName>
    </recommendedName>
</protein>
<feature type="compositionally biased region" description="Polar residues" evidence="1">
    <location>
        <begin position="351"/>
        <end position="376"/>
    </location>
</feature>
<proteinExistence type="predicted"/>
<evidence type="ECO:0000313" key="3">
    <source>
        <dbReference type="EMBL" id="CAY67264.1"/>
    </source>
</evidence>
<dbReference type="GeneID" id="8196436"/>
<dbReference type="Proteomes" id="UP000000314">
    <property type="component" value="Chromosome 1"/>
</dbReference>
<dbReference type="AlphaFoldDB" id="C4QVJ1"/>
<feature type="region of interest" description="Disordered" evidence="1">
    <location>
        <begin position="79"/>
        <end position="104"/>
    </location>
</feature>
<feature type="compositionally biased region" description="Basic and acidic residues" evidence="1">
    <location>
        <begin position="79"/>
        <end position="99"/>
    </location>
</feature>
<keyword evidence="4" id="KW-1185">Reference proteome</keyword>
<feature type="region of interest" description="Disordered" evidence="1">
    <location>
        <begin position="351"/>
        <end position="378"/>
    </location>
</feature>
<gene>
    <name evidence="3" type="ordered locus">PAS_chr1-3_0201</name>
</gene>
<name>C4QVJ1_KOMPG</name>
<dbReference type="RefSeq" id="XP_002489545.1">
    <property type="nucleotide sequence ID" value="XM_002489500.1"/>
</dbReference>
<dbReference type="Pfam" id="PF14616">
    <property type="entry name" value="Rua1_C"/>
    <property type="match status" value="1"/>
</dbReference>
<dbReference type="HOGENOM" id="CLU_447664_0_0_1"/>
<dbReference type="InParanoid" id="C4QVJ1"/>
<evidence type="ECO:0000259" key="2">
    <source>
        <dbReference type="Pfam" id="PF14616"/>
    </source>
</evidence>
<sequence>MIESTFDINSYLNVDAFEDLNDMDMVMHELTACEEEPVKFEVDTKENPSVFVADISQKIEWSDNDMGLLLTEAVREENEAQDSAARRAETQIQPERKSENQISTPVRMQEPVQFPIQTQFQIQSPVNQKVQTSGPIPVPSKISFQVLENNHTTPQFSEPRRSRESSIEHLGTTPGGNSMFSLDGNTSSQDLDFFESSPQDVHRQFMLNSEEEVGPYNHAIQDPPWETTTNQTFNFCSFNSVQFDPNCQSETIAEGYEADGHFNSQGGSLVEAIDVMSVDGPVPVQVGGAQVVAQDTAFCSSEYVQNMLKKMVISTKTSSSESGCDAGEEINPQESKVIVEEIFPSQEEQMGFSSFSSQPGQELETHTANGGESLRTQSRHRRSLSANYSYFQAQDRKQVVPLEYFRIPNRIKAESFPPIRDGYYYISNSKAHDPYQPLVLRFREDDRSNVEGLCPYCTVNVIDIRSYDEVFFNIKKSSYVHHLGKNHGVLSDGTRIPDPFLLIDDFVFHEKKRGKQVSGVAEERTVHHMAAVCPHLDCMNMSSMTFHAMPDYNPSKGWFNRLLAYTRHYYECHKKRNLERFIVEPNDENKRLFTQKMKGQLMNYEWKTIL</sequence>